<dbReference type="InterPro" id="IPR025351">
    <property type="entry name" value="Pvc16_N"/>
</dbReference>
<dbReference type="RefSeq" id="WP_380863633.1">
    <property type="nucleotide sequence ID" value="NZ_JBHSKM010000044.1"/>
</dbReference>
<sequence length="193" mass="21158">MAGFGGVSAVSKSLQRVLDMAFTGRQPIPGATTKAVLVRTQDFDLSQHSLIQPPALSLLLYRVDFDKTMRASWSARGAEEGRSYLPLNLHYLLTAWATNAEHEHRILGRTLQILENVSVLSGPLLDPSGQWQPDEGVQLVLEDVSTDDLMRTFEALTTDFRLSLPYLARVVVVAGPDDTPPTDTLSVVTGTRL</sequence>
<gene>
    <name evidence="2" type="ORF">ACFPQ9_38175</name>
</gene>
<proteinExistence type="predicted"/>
<feature type="domain" description="Pvc16 N-terminal" evidence="1">
    <location>
        <begin position="10"/>
        <end position="179"/>
    </location>
</feature>
<accession>A0ABW0CUQ1</accession>
<dbReference type="EMBL" id="JBHSKM010000044">
    <property type="protein sequence ID" value="MFC5219669.1"/>
    <property type="molecule type" value="Genomic_DNA"/>
</dbReference>
<evidence type="ECO:0000313" key="3">
    <source>
        <dbReference type="Proteomes" id="UP001596263"/>
    </source>
</evidence>
<comment type="caution">
    <text evidence="2">The sequence shown here is derived from an EMBL/GenBank/DDBJ whole genome shotgun (WGS) entry which is preliminary data.</text>
</comment>
<organism evidence="2 3">
    <name type="scientific">Streptomyces coerulescens</name>
    <dbReference type="NCBI Taxonomy" id="29304"/>
    <lineage>
        <taxon>Bacteria</taxon>
        <taxon>Bacillati</taxon>
        <taxon>Actinomycetota</taxon>
        <taxon>Actinomycetes</taxon>
        <taxon>Kitasatosporales</taxon>
        <taxon>Streptomycetaceae</taxon>
        <taxon>Streptomyces</taxon>
    </lineage>
</organism>
<reference evidence="3" key="1">
    <citation type="journal article" date="2019" name="Int. J. Syst. Evol. Microbiol.">
        <title>The Global Catalogue of Microorganisms (GCM) 10K type strain sequencing project: providing services to taxonomists for standard genome sequencing and annotation.</title>
        <authorList>
            <consortium name="The Broad Institute Genomics Platform"/>
            <consortium name="The Broad Institute Genome Sequencing Center for Infectious Disease"/>
            <person name="Wu L."/>
            <person name="Ma J."/>
        </authorList>
    </citation>
    <scope>NUCLEOTIDE SEQUENCE [LARGE SCALE GENOMIC DNA]</scope>
    <source>
        <strain evidence="3">KCTC 42586</strain>
    </source>
</reference>
<evidence type="ECO:0000313" key="2">
    <source>
        <dbReference type="EMBL" id="MFC5219669.1"/>
    </source>
</evidence>
<name>A0ABW0CUQ1_STRCD</name>
<protein>
    <submittedName>
        <fullName evidence="2">DUF4255 domain-containing protein</fullName>
    </submittedName>
</protein>
<dbReference type="Pfam" id="PF14065">
    <property type="entry name" value="Pvc16_N"/>
    <property type="match status" value="1"/>
</dbReference>
<dbReference type="Proteomes" id="UP001596263">
    <property type="component" value="Unassembled WGS sequence"/>
</dbReference>
<keyword evidence="3" id="KW-1185">Reference proteome</keyword>
<evidence type="ECO:0000259" key="1">
    <source>
        <dbReference type="Pfam" id="PF14065"/>
    </source>
</evidence>